<dbReference type="EMBL" id="JBHTEE010000002">
    <property type="protein sequence ID" value="MFC7607220.1"/>
    <property type="molecule type" value="Genomic_DNA"/>
</dbReference>
<evidence type="ECO:0000313" key="2">
    <source>
        <dbReference type="EMBL" id="MFC7607220.1"/>
    </source>
</evidence>
<reference evidence="3" key="1">
    <citation type="journal article" date="2019" name="Int. J. Syst. Evol. Microbiol.">
        <title>The Global Catalogue of Microorganisms (GCM) 10K type strain sequencing project: providing services to taxonomists for standard genome sequencing and annotation.</title>
        <authorList>
            <consortium name="The Broad Institute Genomics Platform"/>
            <consortium name="The Broad Institute Genome Sequencing Center for Infectious Disease"/>
            <person name="Wu L."/>
            <person name="Ma J."/>
        </authorList>
    </citation>
    <scope>NUCLEOTIDE SEQUENCE [LARGE SCALE GENOMIC DNA]</scope>
    <source>
        <strain evidence="3">JCM 10083</strain>
    </source>
</reference>
<organism evidence="2 3">
    <name type="scientific">Streptosporangium amethystogenes subsp. fukuiense</name>
    <dbReference type="NCBI Taxonomy" id="698418"/>
    <lineage>
        <taxon>Bacteria</taxon>
        <taxon>Bacillati</taxon>
        <taxon>Actinomycetota</taxon>
        <taxon>Actinomycetes</taxon>
        <taxon>Streptosporangiales</taxon>
        <taxon>Streptosporangiaceae</taxon>
        <taxon>Streptosporangium</taxon>
    </lineage>
</organism>
<gene>
    <name evidence="2" type="ORF">ACFQVD_44740</name>
</gene>
<dbReference type="Proteomes" id="UP001596514">
    <property type="component" value="Unassembled WGS sequence"/>
</dbReference>
<accession>A0ABW2TGW6</accession>
<sequence>MEQSNERPVRRFRTRGGAVVIWEHNPGDTYGSGAWGFLRCGGCGASTARARSGDGNHHAANCHEIPPDGQS</sequence>
<evidence type="ECO:0000256" key="1">
    <source>
        <dbReference type="SAM" id="MobiDB-lite"/>
    </source>
</evidence>
<proteinExistence type="predicted"/>
<dbReference type="RefSeq" id="WP_386369031.1">
    <property type="nucleotide sequence ID" value="NZ_JBHTEE010000002.1"/>
</dbReference>
<keyword evidence="3" id="KW-1185">Reference proteome</keyword>
<protein>
    <submittedName>
        <fullName evidence="2">Uncharacterized protein</fullName>
    </submittedName>
</protein>
<feature type="region of interest" description="Disordered" evidence="1">
    <location>
        <begin position="48"/>
        <end position="71"/>
    </location>
</feature>
<name>A0ABW2TGW6_9ACTN</name>
<evidence type="ECO:0000313" key="3">
    <source>
        <dbReference type="Proteomes" id="UP001596514"/>
    </source>
</evidence>
<comment type="caution">
    <text evidence="2">The sequence shown here is derived from an EMBL/GenBank/DDBJ whole genome shotgun (WGS) entry which is preliminary data.</text>
</comment>